<gene>
    <name evidence="2" type="ORF">AFR_08385</name>
</gene>
<dbReference type="STRING" id="1246995.AFR_08385"/>
<organism evidence="2 3">
    <name type="scientific">Actinoplanes friuliensis DSM 7358</name>
    <dbReference type="NCBI Taxonomy" id="1246995"/>
    <lineage>
        <taxon>Bacteria</taxon>
        <taxon>Bacillati</taxon>
        <taxon>Actinomycetota</taxon>
        <taxon>Actinomycetes</taxon>
        <taxon>Micromonosporales</taxon>
        <taxon>Micromonosporaceae</taxon>
        <taxon>Actinoplanes</taxon>
    </lineage>
</organism>
<keyword evidence="3" id="KW-1185">Reference proteome</keyword>
<dbReference type="SUPFAM" id="SSF53474">
    <property type="entry name" value="alpha/beta-Hydrolases"/>
    <property type="match status" value="1"/>
</dbReference>
<keyword evidence="2" id="KW-0378">Hydrolase</keyword>
<dbReference type="GO" id="GO:0016787">
    <property type="term" value="F:hydrolase activity"/>
    <property type="evidence" value="ECO:0007669"/>
    <property type="project" value="UniProtKB-KW"/>
</dbReference>
<feature type="domain" description="AB hydrolase-1" evidence="1">
    <location>
        <begin position="46"/>
        <end position="255"/>
    </location>
</feature>
<dbReference type="eggNOG" id="COG0596">
    <property type="taxonomic scope" value="Bacteria"/>
</dbReference>
<dbReference type="PANTHER" id="PTHR43433">
    <property type="entry name" value="HYDROLASE, ALPHA/BETA FOLD FAMILY PROTEIN"/>
    <property type="match status" value="1"/>
</dbReference>
<dbReference type="PANTHER" id="PTHR43433:SF5">
    <property type="entry name" value="AB HYDROLASE-1 DOMAIN-CONTAINING PROTEIN"/>
    <property type="match status" value="1"/>
</dbReference>
<reference evidence="2 3" key="1">
    <citation type="journal article" date="2014" name="J. Biotechnol.">
        <title>Complete genome sequence of the actinobacterium Actinoplanes friuliensis HAG 010964, producer of the lipopeptide antibiotic friulimycin.</title>
        <authorList>
            <person name="Ruckert C."/>
            <person name="Szczepanowski R."/>
            <person name="Albersmeier A."/>
            <person name="Goesmann A."/>
            <person name="Fischer N."/>
            <person name="Steinkamper A."/>
            <person name="Puhler A."/>
            <person name="Biener R."/>
            <person name="Schwartz D."/>
            <person name="Kalinowski J."/>
        </authorList>
    </citation>
    <scope>NUCLEOTIDE SEQUENCE [LARGE SCALE GENOMIC DNA]</scope>
    <source>
        <strain evidence="2 3">DSM 7358</strain>
    </source>
</reference>
<dbReference type="KEGG" id="afs:AFR_08385"/>
<evidence type="ECO:0000313" key="2">
    <source>
        <dbReference type="EMBL" id="AGZ39966.1"/>
    </source>
</evidence>
<accession>U5VWC7</accession>
<dbReference type="EMBL" id="CP006272">
    <property type="protein sequence ID" value="AGZ39966.1"/>
    <property type="molecule type" value="Genomic_DNA"/>
</dbReference>
<dbReference type="Pfam" id="PF12697">
    <property type="entry name" value="Abhydrolase_6"/>
    <property type="match status" value="1"/>
</dbReference>
<evidence type="ECO:0000313" key="3">
    <source>
        <dbReference type="Proteomes" id="UP000017746"/>
    </source>
</evidence>
<dbReference type="InterPro" id="IPR029058">
    <property type="entry name" value="AB_hydrolase_fold"/>
</dbReference>
<sequence>MTGDISATAVSADGTMIAFSARGAGEPIIIIDGATAYPALNLADEELGRLLGETFRTYAYDRRGRGGSTDTAPYTIGRELEDLAALIGVAGGPVTVFGWSSGAVLALDAAAAGLPIKRLVLFEPPFVVDDSRLPLPADYVQRLDAAVADGRPGDAVELFLTAAAGLPAEAVGGMRQSDFWPVLEAVAPTIAYDGRIMGTTMSGRPLPRDRWAAISVPTLVLHGTGTFPFLVSAAQALADLLPTATLEPVKGEQHSAPADVLAGALREFARTGQPTA</sequence>
<dbReference type="PATRIC" id="fig|1246995.3.peg.1706"/>
<dbReference type="OrthoDB" id="63519at2"/>
<dbReference type="HOGENOM" id="CLU_020336_43_3_11"/>
<proteinExistence type="predicted"/>
<dbReference type="Proteomes" id="UP000017746">
    <property type="component" value="Chromosome"/>
</dbReference>
<dbReference type="InterPro" id="IPR000073">
    <property type="entry name" value="AB_hydrolase_1"/>
</dbReference>
<protein>
    <submittedName>
        <fullName evidence="2">Alpha/beta hydrolase fold protein</fullName>
    </submittedName>
</protein>
<name>U5VWC7_9ACTN</name>
<dbReference type="RefSeq" id="WP_023359497.1">
    <property type="nucleotide sequence ID" value="NC_022657.1"/>
</dbReference>
<dbReference type="InterPro" id="IPR050471">
    <property type="entry name" value="AB_hydrolase"/>
</dbReference>
<dbReference type="Gene3D" id="3.40.50.1820">
    <property type="entry name" value="alpha/beta hydrolase"/>
    <property type="match status" value="1"/>
</dbReference>
<dbReference type="AlphaFoldDB" id="U5VWC7"/>
<evidence type="ECO:0000259" key="1">
    <source>
        <dbReference type="Pfam" id="PF12697"/>
    </source>
</evidence>